<protein>
    <submittedName>
        <fullName evidence="2">Uncharacterized protein</fullName>
    </submittedName>
</protein>
<keyword evidence="1" id="KW-1133">Transmembrane helix</keyword>
<dbReference type="Proteomes" id="UP001596317">
    <property type="component" value="Unassembled WGS sequence"/>
</dbReference>
<evidence type="ECO:0000313" key="2">
    <source>
        <dbReference type="EMBL" id="MFC6663139.1"/>
    </source>
</evidence>
<dbReference type="RefSeq" id="WP_224611946.1">
    <property type="nucleotide sequence ID" value="NZ_JAIQXV010000022.1"/>
</dbReference>
<feature type="transmembrane region" description="Helical" evidence="1">
    <location>
        <begin position="27"/>
        <end position="50"/>
    </location>
</feature>
<sequence length="99" mass="10669">MEADQHKLLVRGGPASQTMFRRKMKSYLFGAITSIKVSASALIGRIQIIVPGSSEGSDRSAGPAVTEQMENVDYISLPRSPEARAIANSLKRKLPPSSL</sequence>
<reference evidence="3" key="1">
    <citation type="journal article" date="2019" name="Int. J. Syst. Evol. Microbiol.">
        <title>The Global Catalogue of Microorganisms (GCM) 10K type strain sequencing project: providing services to taxonomists for standard genome sequencing and annotation.</title>
        <authorList>
            <consortium name="The Broad Institute Genomics Platform"/>
            <consortium name="The Broad Institute Genome Sequencing Center for Infectious Disease"/>
            <person name="Wu L."/>
            <person name="Ma J."/>
        </authorList>
    </citation>
    <scope>NUCLEOTIDE SEQUENCE [LARGE SCALE GENOMIC DNA]</scope>
    <source>
        <strain evidence="3">CCUG 63830</strain>
    </source>
</reference>
<evidence type="ECO:0000256" key="1">
    <source>
        <dbReference type="SAM" id="Phobius"/>
    </source>
</evidence>
<keyword evidence="1" id="KW-0472">Membrane</keyword>
<keyword evidence="3" id="KW-1185">Reference proteome</keyword>
<proteinExistence type="predicted"/>
<dbReference type="EMBL" id="JBHSWB010000002">
    <property type="protein sequence ID" value="MFC6663139.1"/>
    <property type="molecule type" value="Genomic_DNA"/>
</dbReference>
<keyword evidence="1" id="KW-0812">Transmembrane</keyword>
<organism evidence="2 3">
    <name type="scientific">Deinococcus multiflagellatus</name>
    <dbReference type="NCBI Taxonomy" id="1656887"/>
    <lineage>
        <taxon>Bacteria</taxon>
        <taxon>Thermotogati</taxon>
        <taxon>Deinococcota</taxon>
        <taxon>Deinococci</taxon>
        <taxon>Deinococcales</taxon>
        <taxon>Deinococcaceae</taxon>
        <taxon>Deinococcus</taxon>
    </lineage>
</organism>
<evidence type="ECO:0000313" key="3">
    <source>
        <dbReference type="Proteomes" id="UP001596317"/>
    </source>
</evidence>
<gene>
    <name evidence="2" type="ORF">ACFP90_24140</name>
</gene>
<name>A0ABW1ZTT0_9DEIO</name>
<comment type="caution">
    <text evidence="2">The sequence shown here is derived from an EMBL/GenBank/DDBJ whole genome shotgun (WGS) entry which is preliminary data.</text>
</comment>
<accession>A0ABW1ZTT0</accession>